<accession>V5WK43</accession>
<keyword evidence="1" id="KW-0597">Phosphoprotein</keyword>
<dbReference type="AlphaFoldDB" id="V5WK43"/>
<dbReference type="PROSITE" id="PS50125">
    <property type="entry name" value="GUANYLATE_CYCLASE_2"/>
    <property type="match status" value="1"/>
</dbReference>
<dbReference type="PROSITE" id="PS50110">
    <property type="entry name" value="RESPONSE_REGULATORY"/>
    <property type="match status" value="1"/>
</dbReference>
<dbReference type="Pfam" id="PF00072">
    <property type="entry name" value="Response_reg"/>
    <property type="match status" value="1"/>
</dbReference>
<evidence type="ECO:0000313" key="4">
    <source>
        <dbReference type="EMBL" id="AHC15959.1"/>
    </source>
</evidence>
<dbReference type="PATRIC" id="fig|1307761.3.peg.2597"/>
<dbReference type="CDD" id="cd17536">
    <property type="entry name" value="REC_YesN-like"/>
    <property type="match status" value="1"/>
</dbReference>
<dbReference type="RefSeq" id="WP_024268860.1">
    <property type="nucleotide sequence ID" value="NC_023035.1"/>
</dbReference>
<dbReference type="GO" id="GO:0000160">
    <property type="term" value="P:phosphorelay signal transduction system"/>
    <property type="evidence" value="ECO:0007669"/>
    <property type="project" value="InterPro"/>
</dbReference>
<evidence type="ECO:0000313" key="5">
    <source>
        <dbReference type="Proteomes" id="UP000018680"/>
    </source>
</evidence>
<dbReference type="Gene3D" id="3.30.70.1230">
    <property type="entry name" value="Nucleotide cyclase"/>
    <property type="match status" value="1"/>
</dbReference>
<organism evidence="4 5">
    <name type="scientific">Salinispira pacifica</name>
    <dbReference type="NCBI Taxonomy" id="1307761"/>
    <lineage>
        <taxon>Bacteria</taxon>
        <taxon>Pseudomonadati</taxon>
        <taxon>Spirochaetota</taxon>
        <taxon>Spirochaetia</taxon>
        <taxon>Spirochaetales</taxon>
        <taxon>Spirochaetaceae</taxon>
        <taxon>Salinispira</taxon>
    </lineage>
</organism>
<reference evidence="4 5" key="1">
    <citation type="journal article" date="2015" name="Stand. Genomic Sci.">
        <title>Complete genome sequence and description of Salinispira pacifica gen. nov., sp. nov., a novel spirochaete isolated form a hypersaline microbial mat.</title>
        <authorList>
            <person name="Ben Hania W."/>
            <person name="Joseph M."/>
            <person name="Schumann P."/>
            <person name="Bunk B."/>
            <person name="Fiebig A."/>
            <person name="Sproer C."/>
            <person name="Klenk H.P."/>
            <person name="Fardeau M.L."/>
            <person name="Spring S."/>
        </authorList>
    </citation>
    <scope>NUCLEOTIDE SEQUENCE [LARGE SCALE GENOMIC DNA]</scope>
    <source>
        <strain evidence="4 5">L21-RPul-D2</strain>
    </source>
</reference>
<dbReference type="Proteomes" id="UP000018680">
    <property type="component" value="Chromosome"/>
</dbReference>
<name>V5WK43_9SPIO</name>
<feature type="domain" description="Guanylate cyclase" evidence="3">
    <location>
        <begin position="190"/>
        <end position="320"/>
    </location>
</feature>
<evidence type="ECO:0000259" key="2">
    <source>
        <dbReference type="PROSITE" id="PS50110"/>
    </source>
</evidence>
<evidence type="ECO:0000256" key="1">
    <source>
        <dbReference type="PROSITE-ProRule" id="PRU00169"/>
    </source>
</evidence>
<keyword evidence="4" id="KW-0456">Lyase</keyword>
<dbReference type="Gene3D" id="3.40.50.2300">
    <property type="match status" value="1"/>
</dbReference>
<dbReference type="InterPro" id="IPR001789">
    <property type="entry name" value="Sig_transdc_resp-reg_receiver"/>
</dbReference>
<dbReference type="EMBL" id="CP006939">
    <property type="protein sequence ID" value="AHC15959.1"/>
    <property type="molecule type" value="Genomic_DNA"/>
</dbReference>
<keyword evidence="5" id="KW-1185">Reference proteome</keyword>
<dbReference type="InterPro" id="IPR029787">
    <property type="entry name" value="Nucleotide_cyclase"/>
</dbReference>
<dbReference type="SUPFAM" id="SSF55073">
    <property type="entry name" value="Nucleotide cyclase"/>
    <property type="match status" value="1"/>
</dbReference>
<dbReference type="KEGG" id="slr:L21SP2_2607"/>
<dbReference type="PANTHER" id="PTHR43081">
    <property type="entry name" value="ADENYLATE CYCLASE, TERMINAL-DIFFERENTIATION SPECIFIC-RELATED"/>
    <property type="match status" value="1"/>
</dbReference>
<feature type="domain" description="Response regulatory" evidence="2">
    <location>
        <begin position="3"/>
        <end position="122"/>
    </location>
</feature>
<dbReference type="Pfam" id="PF00211">
    <property type="entry name" value="Guanylate_cyc"/>
    <property type="match status" value="1"/>
</dbReference>
<dbReference type="InterPro" id="IPR001054">
    <property type="entry name" value="A/G_cyclase"/>
</dbReference>
<dbReference type="OrthoDB" id="8874570at2"/>
<dbReference type="HOGENOM" id="CLU_000445_110_0_12"/>
<proteinExistence type="predicted"/>
<sequence>MHNFLVVDDEESVERLITQRFRKEIRSGEYSFHFAGDGEKAIEVLRDYPEIEIVITDINMPRMDGLTLLNHVQEINPMVKTIMVSAYGDLKNIRASMNRGAFDFITKPIDFDDLRATMDKTIRFVTELKESLRTIKENNLLKMYVNPSVFTALNGGSSAALHSSHAHTEEAAATEDEADFTQFSQRINATVAFVDICGFTKLSENLPPDSISALLNLYFDEIARTVTKYGGTIDKFIGDAAMVVFQEGRHVLQAVRACLEAQKNLSHLLKEEIAPGFSYPGISAGINTGEMLSGNYGSPRLGRLDFTVIGDVVNTAARVESKAACGDILFPGNISGHISGEFAIESTGTYDLKNKSQPVELFRISRD</sequence>
<dbReference type="SUPFAM" id="SSF52172">
    <property type="entry name" value="CheY-like"/>
    <property type="match status" value="1"/>
</dbReference>
<dbReference type="SMART" id="SM00044">
    <property type="entry name" value="CYCc"/>
    <property type="match status" value="1"/>
</dbReference>
<dbReference type="InterPro" id="IPR050697">
    <property type="entry name" value="Adenylyl/Guanylyl_Cyclase_3/4"/>
</dbReference>
<dbReference type="GO" id="GO:0004016">
    <property type="term" value="F:adenylate cyclase activity"/>
    <property type="evidence" value="ECO:0007669"/>
    <property type="project" value="UniProtKB-EC"/>
</dbReference>
<dbReference type="EC" id="4.6.1.1" evidence="4"/>
<dbReference type="eggNOG" id="COG2204">
    <property type="taxonomic scope" value="Bacteria"/>
</dbReference>
<dbReference type="eggNOG" id="COG2114">
    <property type="taxonomic scope" value="Bacteria"/>
</dbReference>
<dbReference type="STRING" id="1307761.L21SP2_2607"/>
<dbReference type="InterPro" id="IPR011006">
    <property type="entry name" value="CheY-like_superfamily"/>
</dbReference>
<feature type="modified residue" description="4-aspartylphosphate" evidence="1">
    <location>
        <position position="57"/>
    </location>
</feature>
<evidence type="ECO:0000259" key="3">
    <source>
        <dbReference type="PROSITE" id="PS50125"/>
    </source>
</evidence>
<dbReference type="CDD" id="cd07302">
    <property type="entry name" value="CHD"/>
    <property type="match status" value="1"/>
</dbReference>
<protein>
    <submittedName>
        <fullName evidence="4">Adenylate cyclase</fullName>
        <ecNumber evidence="4">4.6.1.1</ecNumber>
    </submittedName>
</protein>
<dbReference type="GO" id="GO:0009190">
    <property type="term" value="P:cyclic nucleotide biosynthetic process"/>
    <property type="evidence" value="ECO:0007669"/>
    <property type="project" value="InterPro"/>
</dbReference>
<gene>
    <name evidence="4" type="ORF">L21SP2_2607</name>
</gene>
<dbReference type="PANTHER" id="PTHR43081:SF1">
    <property type="entry name" value="ADENYLATE CYCLASE, TERMINAL-DIFFERENTIATION SPECIFIC"/>
    <property type="match status" value="1"/>
</dbReference>
<dbReference type="SMART" id="SM00448">
    <property type="entry name" value="REC"/>
    <property type="match status" value="1"/>
</dbReference>